<protein>
    <submittedName>
        <fullName evidence="6">Slipin family protein</fullName>
    </submittedName>
</protein>
<evidence type="ECO:0000256" key="1">
    <source>
        <dbReference type="ARBA" id="ARBA00004167"/>
    </source>
</evidence>
<comment type="similarity">
    <text evidence="2">Belongs to the band 7/mec-2 family.</text>
</comment>
<dbReference type="InterPro" id="IPR001107">
    <property type="entry name" value="Band_7"/>
</dbReference>
<dbReference type="Proteomes" id="UP001168528">
    <property type="component" value="Unassembled WGS sequence"/>
</dbReference>
<evidence type="ECO:0000313" key="7">
    <source>
        <dbReference type="Proteomes" id="UP001168528"/>
    </source>
</evidence>
<dbReference type="Gene3D" id="3.30.479.30">
    <property type="entry name" value="Band 7 domain"/>
    <property type="match status" value="1"/>
</dbReference>
<reference evidence="6" key="1">
    <citation type="submission" date="2023-07" db="EMBL/GenBank/DDBJ databases">
        <title>The genome sequence of Rhodocytophaga aerolata KACC 12507.</title>
        <authorList>
            <person name="Zhang X."/>
        </authorList>
    </citation>
    <scope>NUCLEOTIDE SEQUENCE</scope>
    <source>
        <strain evidence="6">KACC 12507</strain>
    </source>
</reference>
<feature type="transmembrane region" description="Helical" evidence="4">
    <location>
        <begin position="37"/>
        <end position="55"/>
    </location>
</feature>
<comment type="caution">
    <text evidence="6">The sequence shown here is derived from an EMBL/GenBank/DDBJ whole genome shotgun (WGS) entry which is preliminary data.</text>
</comment>
<evidence type="ECO:0000259" key="5">
    <source>
        <dbReference type="SMART" id="SM00244"/>
    </source>
</evidence>
<proteinExistence type="inferred from homology"/>
<dbReference type="PANTHER" id="PTHR10264:SF19">
    <property type="entry name" value="AT06885P-RELATED"/>
    <property type="match status" value="1"/>
</dbReference>
<dbReference type="PANTHER" id="PTHR10264">
    <property type="entry name" value="BAND 7 PROTEIN-RELATED"/>
    <property type="match status" value="1"/>
</dbReference>
<evidence type="ECO:0000256" key="4">
    <source>
        <dbReference type="SAM" id="Phobius"/>
    </source>
</evidence>
<evidence type="ECO:0000256" key="2">
    <source>
        <dbReference type="ARBA" id="ARBA00008164"/>
    </source>
</evidence>
<keyword evidence="4" id="KW-1133">Transmembrane helix</keyword>
<dbReference type="SMART" id="SM00244">
    <property type="entry name" value="PHB"/>
    <property type="match status" value="1"/>
</dbReference>
<dbReference type="InterPro" id="IPR043202">
    <property type="entry name" value="Band-7_stomatin-like"/>
</dbReference>
<dbReference type="PRINTS" id="PR00721">
    <property type="entry name" value="STOMATIN"/>
</dbReference>
<feature type="domain" description="Band 7" evidence="5">
    <location>
        <begin position="50"/>
        <end position="208"/>
    </location>
</feature>
<feature type="transmembrane region" description="Helical" evidence="4">
    <location>
        <begin position="12"/>
        <end position="31"/>
    </location>
</feature>
<dbReference type="InterPro" id="IPR036013">
    <property type="entry name" value="Band_7/SPFH_dom_sf"/>
</dbReference>
<feature type="region of interest" description="Disordered" evidence="3">
    <location>
        <begin position="294"/>
        <end position="319"/>
    </location>
</feature>
<evidence type="ECO:0000313" key="6">
    <source>
        <dbReference type="EMBL" id="MDO1449420.1"/>
    </source>
</evidence>
<dbReference type="Pfam" id="PF01145">
    <property type="entry name" value="Band_7"/>
    <property type="match status" value="1"/>
</dbReference>
<dbReference type="InterPro" id="IPR001972">
    <property type="entry name" value="Stomatin_HflK_fam"/>
</dbReference>
<accession>A0ABT8RBD2</accession>
<organism evidence="6 7">
    <name type="scientific">Rhodocytophaga aerolata</name>
    <dbReference type="NCBI Taxonomy" id="455078"/>
    <lineage>
        <taxon>Bacteria</taxon>
        <taxon>Pseudomonadati</taxon>
        <taxon>Bacteroidota</taxon>
        <taxon>Cytophagia</taxon>
        <taxon>Cytophagales</taxon>
        <taxon>Rhodocytophagaceae</taxon>
        <taxon>Rhodocytophaga</taxon>
    </lineage>
</organism>
<gene>
    <name evidence="6" type="ORF">Q0590_24305</name>
</gene>
<keyword evidence="4" id="KW-0812">Transmembrane</keyword>
<sequence>MNKHTKLGVNPISLTVFSILVGISVGLYWLSYISVPLLVALLILSILLASSIHIADQWEKAVVLRVGKFVGLKGPGIFFIIPIIDKIDTYIDQRVRVTDFKAEQTLTKDTVPVNVDAVVYWTVWDVEKAALEVQEYETAIYYIAQTGLRDVIGKHELADLLQERDKVAEVLQKMLDENTNPWGITCQTVGIKDIIIPQLLADAMSKEAQAERERRARVILGTAETEIAEKFAKASLQYQDNPVALHLRGMNMLFEGLKEKGSMVIVPSSALDSMNLGAMGGLISLAKANEPRQLPNRDVANERVLTKDTQETHIPDQAT</sequence>
<keyword evidence="4" id="KW-0472">Membrane</keyword>
<keyword evidence="7" id="KW-1185">Reference proteome</keyword>
<dbReference type="EMBL" id="JAUKPO010000019">
    <property type="protein sequence ID" value="MDO1449420.1"/>
    <property type="molecule type" value="Genomic_DNA"/>
</dbReference>
<name>A0ABT8RBD2_9BACT</name>
<dbReference type="Gene3D" id="6.10.250.2090">
    <property type="match status" value="1"/>
</dbReference>
<dbReference type="RefSeq" id="WP_302040223.1">
    <property type="nucleotide sequence ID" value="NZ_JAUKPO010000019.1"/>
</dbReference>
<feature type="compositionally biased region" description="Basic and acidic residues" evidence="3">
    <location>
        <begin position="299"/>
        <end position="319"/>
    </location>
</feature>
<comment type="subcellular location">
    <subcellularLocation>
        <location evidence="1">Membrane</location>
        <topology evidence="1">Single-pass membrane protein</topology>
    </subcellularLocation>
</comment>
<evidence type="ECO:0000256" key="3">
    <source>
        <dbReference type="SAM" id="MobiDB-lite"/>
    </source>
</evidence>
<dbReference type="SUPFAM" id="SSF117892">
    <property type="entry name" value="Band 7/SPFH domain"/>
    <property type="match status" value="1"/>
</dbReference>
<dbReference type="CDD" id="cd13775">
    <property type="entry name" value="SPFH_eoslipins_u3"/>
    <property type="match status" value="1"/>
</dbReference>